<keyword evidence="4 5" id="KW-0472">Membrane</keyword>
<dbReference type="Pfam" id="PF02932">
    <property type="entry name" value="Neur_chan_memb"/>
    <property type="match status" value="1"/>
</dbReference>
<evidence type="ECO:0000313" key="8">
    <source>
        <dbReference type="EMBL" id="CAF0725306.1"/>
    </source>
</evidence>
<keyword evidence="3 5" id="KW-1133">Transmembrane helix</keyword>
<feature type="transmembrane region" description="Helical" evidence="5">
    <location>
        <begin position="305"/>
        <end position="326"/>
    </location>
</feature>
<dbReference type="InterPro" id="IPR006202">
    <property type="entry name" value="Neur_chan_lig-bd"/>
</dbReference>
<gene>
    <name evidence="8" type="ORF">OXX778_LOCUS2475</name>
</gene>
<feature type="domain" description="Neurotransmitter-gated ion-channel ligand-binding" evidence="6">
    <location>
        <begin position="80"/>
        <end position="301"/>
    </location>
</feature>
<dbReference type="SUPFAM" id="SSF63712">
    <property type="entry name" value="Nicotinic receptor ligand binding domain-like"/>
    <property type="match status" value="1"/>
</dbReference>
<accession>A0A813MTH2</accession>
<dbReference type="CDD" id="cd18989">
    <property type="entry name" value="LGIC_ECD_cation"/>
    <property type="match status" value="1"/>
</dbReference>
<reference evidence="8" key="1">
    <citation type="submission" date="2021-02" db="EMBL/GenBank/DDBJ databases">
        <authorList>
            <person name="Nowell W R."/>
        </authorList>
    </citation>
    <scope>NUCLEOTIDE SEQUENCE</scope>
    <source>
        <strain evidence="8">Ploen Becks lab</strain>
    </source>
</reference>
<sequence length="641" mass="74865">MCAFIFFWFMNYEIRLISSTVDGLDGFVTNSIKTSNDTLCFIGNSSSENIKQLKDKFLESNVINEILNKRKVIQSYDLARLRHALLYFYDKKSRPISNSSIPIQVQIGISISQINKLDEVYQVMTSTLQLSIRWKDEFLKWNSSVYSNAITFKPSEIWVPDIIASNNVNSFKFESDNLNPLGQSNNIFDFNERNKYFILVNPNGDCRWIFPLKILTMCELNQDNFPFDIQQCHIDFRSSAFLNDLLILRKFGAGLHLKLINEAEFDLINASVIELDHKSSFDVELDGTMSIIRVNLLMKRKIMFYLNKLILPYFIFYIVILLTYIVPFESGEKKSYSTSILISAMIYSKDTSELIPKTSFLPMISIYFNLNLILIFICIMLTTILYLIYYNYKSKTRIGGILKKIVQIKHGKKLDLTINGSQPNPIPKKLLKLNENLFSHNQCDDLNKFKEKVNQRACTEDMIGKDMLKLLKTLKSFILKNNYHDDNLYSSGLFKKSYYSQEIKNANLTYLNTLENLKLILIKSREKSTNLNLRKPIIKTNSSQNIGEQINNYSARVANYKQALFFLENLQVYKFQITSYIKQIKKSQNSNNLINHKIKYNDHLELHDWKFLAIIIDRFFFIFFSVITPVSLLIMYLKTIY</sequence>
<dbReference type="GO" id="GO:0005230">
    <property type="term" value="F:extracellular ligand-gated monoatomic ion channel activity"/>
    <property type="evidence" value="ECO:0007669"/>
    <property type="project" value="InterPro"/>
</dbReference>
<feature type="transmembrane region" description="Helical" evidence="5">
    <location>
        <begin position="619"/>
        <end position="637"/>
    </location>
</feature>
<dbReference type="Gene3D" id="2.70.170.10">
    <property type="entry name" value="Neurotransmitter-gated ion-channel ligand-binding domain"/>
    <property type="match status" value="1"/>
</dbReference>
<keyword evidence="9" id="KW-1185">Reference proteome</keyword>
<dbReference type="OrthoDB" id="6097796at2759"/>
<dbReference type="Pfam" id="PF02931">
    <property type="entry name" value="Neur_chan_LBD"/>
    <property type="match status" value="1"/>
</dbReference>
<organism evidence="8 9">
    <name type="scientific">Brachionus calyciflorus</name>
    <dbReference type="NCBI Taxonomy" id="104777"/>
    <lineage>
        <taxon>Eukaryota</taxon>
        <taxon>Metazoa</taxon>
        <taxon>Spiralia</taxon>
        <taxon>Gnathifera</taxon>
        <taxon>Rotifera</taxon>
        <taxon>Eurotatoria</taxon>
        <taxon>Monogononta</taxon>
        <taxon>Pseudotrocha</taxon>
        <taxon>Ploima</taxon>
        <taxon>Brachionidae</taxon>
        <taxon>Brachionus</taxon>
    </lineage>
</organism>
<evidence type="ECO:0000256" key="4">
    <source>
        <dbReference type="ARBA" id="ARBA00023136"/>
    </source>
</evidence>
<dbReference type="InterPro" id="IPR036734">
    <property type="entry name" value="Neur_chan_lig-bd_sf"/>
</dbReference>
<evidence type="ECO:0000313" key="9">
    <source>
        <dbReference type="Proteomes" id="UP000663879"/>
    </source>
</evidence>
<evidence type="ECO:0000256" key="5">
    <source>
        <dbReference type="SAM" id="Phobius"/>
    </source>
</evidence>
<keyword evidence="2 5" id="KW-0812">Transmembrane</keyword>
<evidence type="ECO:0000256" key="3">
    <source>
        <dbReference type="ARBA" id="ARBA00022989"/>
    </source>
</evidence>
<feature type="domain" description="Neurotransmitter-gated ion-channel transmembrane" evidence="7">
    <location>
        <begin position="310"/>
        <end position="628"/>
    </location>
</feature>
<dbReference type="GO" id="GO:0004888">
    <property type="term" value="F:transmembrane signaling receptor activity"/>
    <property type="evidence" value="ECO:0007669"/>
    <property type="project" value="InterPro"/>
</dbReference>
<evidence type="ECO:0000256" key="1">
    <source>
        <dbReference type="ARBA" id="ARBA00004141"/>
    </source>
</evidence>
<dbReference type="Gene3D" id="1.20.58.390">
    <property type="entry name" value="Neurotransmitter-gated ion-channel transmembrane domain"/>
    <property type="match status" value="1"/>
</dbReference>
<dbReference type="AlphaFoldDB" id="A0A813MTH2"/>
<protein>
    <submittedName>
        <fullName evidence="8">Uncharacterized protein</fullName>
    </submittedName>
</protein>
<dbReference type="PANTHER" id="PTHR18945">
    <property type="entry name" value="NEUROTRANSMITTER GATED ION CHANNEL"/>
    <property type="match status" value="1"/>
</dbReference>
<dbReference type="InterPro" id="IPR006201">
    <property type="entry name" value="Neur_channel"/>
</dbReference>
<dbReference type="SUPFAM" id="SSF90112">
    <property type="entry name" value="Neurotransmitter-gated ion-channel transmembrane pore"/>
    <property type="match status" value="1"/>
</dbReference>
<dbReference type="Proteomes" id="UP000663879">
    <property type="component" value="Unassembled WGS sequence"/>
</dbReference>
<dbReference type="PRINTS" id="PR00252">
    <property type="entry name" value="NRIONCHANNEL"/>
</dbReference>
<name>A0A813MTH2_9BILA</name>
<proteinExistence type="predicted"/>
<dbReference type="InterPro" id="IPR036719">
    <property type="entry name" value="Neuro-gated_channel_TM_sf"/>
</dbReference>
<comment type="subcellular location">
    <subcellularLocation>
        <location evidence="1">Membrane</location>
        <topology evidence="1">Multi-pass membrane protein</topology>
    </subcellularLocation>
</comment>
<evidence type="ECO:0000259" key="7">
    <source>
        <dbReference type="Pfam" id="PF02932"/>
    </source>
</evidence>
<dbReference type="InterPro" id="IPR038050">
    <property type="entry name" value="Neuro_actylchol_rec"/>
</dbReference>
<feature type="transmembrane region" description="Helical" evidence="5">
    <location>
        <begin position="366"/>
        <end position="389"/>
    </location>
</feature>
<dbReference type="CDD" id="cd19051">
    <property type="entry name" value="LGIC_TM_cation"/>
    <property type="match status" value="1"/>
</dbReference>
<evidence type="ECO:0000259" key="6">
    <source>
        <dbReference type="Pfam" id="PF02931"/>
    </source>
</evidence>
<comment type="caution">
    <text evidence="8">The sequence shown here is derived from an EMBL/GenBank/DDBJ whole genome shotgun (WGS) entry which is preliminary data.</text>
</comment>
<dbReference type="GO" id="GO:0016020">
    <property type="term" value="C:membrane"/>
    <property type="evidence" value="ECO:0007669"/>
    <property type="project" value="UniProtKB-SubCell"/>
</dbReference>
<dbReference type="EMBL" id="CAJNOC010000194">
    <property type="protein sequence ID" value="CAF0725306.1"/>
    <property type="molecule type" value="Genomic_DNA"/>
</dbReference>
<evidence type="ECO:0000256" key="2">
    <source>
        <dbReference type="ARBA" id="ARBA00022692"/>
    </source>
</evidence>
<dbReference type="InterPro" id="IPR006029">
    <property type="entry name" value="Neurotrans-gated_channel_TM"/>
</dbReference>